<reference evidence="3 4" key="1">
    <citation type="submission" date="2016-01" db="EMBL/GenBank/DDBJ databases">
        <title>Genome sequencing of Roseivirga echinicomitans KMM 6058.</title>
        <authorList>
            <person name="Selvaratnam C."/>
            <person name="Thevarajoo S."/>
            <person name="Goh K.M."/>
            <person name="Ee R."/>
            <person name="Chan K.-G."/>
            <person name="Chong C.S."/>
        </authorList>
    </citation>
    <scope>NUCLEOTIDE SEQUENCE [LARGE SCALE GENOMIC DNA]</scope>
    <source>
        <strain evidence="3 4">KMM 6058</strain>
    </source>
</reference>
<feature type="region of interest" description="Disordered" evidence="1">
    <location>
        <begin position="816"/>
        <end position="861"/>
    </location>
</feature>
<dbReference type="InterPro" id="IPR013320">
    <property type="entry name" value="ConA-like_dom_sf"/>
</dbReference>
<dbReference type="PANTHER" id="PTHR10199:SF100">
    <property type="entry name" value="THROMBOSPONDIN, ISOFORM A"/>
    <property type="match status" value="1"/>
</dbReference>
<dbReference type="Gene3D" id="4.10.1080.10">
    <property type="entry name" value="TSP type-3 repeat"/>
    <property type="match status" value="3"/>
</dbReference>
<feature type="region of interest" description="Disordered" evidence="1">
    <location>
        <begin position="915"/>
        <end position="934"/>
    </location>
</feature>
<feature type="compositionally biased region" description="Polar residues" evidence="1">
    <location>
        <begin position="383"/>
        <end position="402"/>
    </location>
</feature>
<proteinExistence type="predicted"/>
<accession>A0A150XYB7</accession>
<dbReference type="Proteomes" id="UP000075615">
    <property type="component" value="Unassembled WGS sequence"/>
</dbReference>
<feature type="compositionally biased region" description="Polar residues" evidence="1">
    <location>
        <begin position="915"/>
        <end position="933"/>
    </location>
</feature>
<evidence type="ECO:0000313" key="3">
    <source>
        <dbReference type="EMBL" id="KYG83595.1"/>
    </source>
</evidence>
<sequence>MPDNYYVVNGVPNYIDSSSDVQINSKGINDTICEDEGIEAFDDISTILELDCNNDGLIDISEDREVYSIVDTKKHYKASTVAVALDTDGDGVDDADDFDDDNDGILDTDEGCTNNASTPSGAVVASNGTGGSLTLINDEDFAADNGIAINGAGEYIIVDLGSSIPSGVDVVFTLWKNNDNNKTLRFAQLSNTTPNLGGGVNPATVDDTDIAGGGSVTSYTYTLSSDTRYVQVEMTSRNAGRIEIIEATIQSYTLCSLDTDGDGIKNNLDIDSDGDGIVDLIESQATTGSPVVPVGTDTDGDGIDNAFDADNGGTPITPVDTDGDGTPDYLDLNSDGDSFLDALEGWDTDGDKVANTTPTGTDTDGDGLDNAYDDVAGPNATTNVYNNQDANDFPDVTTSGVTSERDWREANPLDSDLDGIIDNIDIDDDNDGILDKDEAPCDTPTINFDATPEAYWTLENNTNDISGNGHNERSAGNAPGFSTTAIQGTYSASFNGTSHEIRYSQDGAFMESAYSTISFSAWIRPTNLSGDRVVYEEGGGTNGFMLWLDDGVPTVTTRTGGAGSEVSVVSDITLTVDNIWHHVAAIFDNGEIYVYVDGKANTATAGFSTVDSHGDDGGIGGPISAAPNGISGNYAGLMDAVRYDNSKAWSASRIGYEAQLSCDTDGDGIANHLDLDSDNDGIPDIIEAGGVDTNNDGRVDSNTDTDNDGWADTFDSDNAGTALTLLDTDNDGVDNHLDLDSDNDGIEDIIEARGVDTNDDGVVDSATDTDDDGWADTFDSDNGGTTLTNPDTDGDGLKNNLDIDSDGDGIVDLIESQATTGSPVVPGGTDTDGDGIDNAFDTTGGTPTTPVDTDSDGTPDYLDFNSDGDSLLDAVEGWDTDGDKAANTTPTGTDTDGDGLDNAYDDVVGPNATTNVYNNQDANDFPDVTTSGETGERDWREANVIDTDFDGVADATDIDDDNDGILDVDEGCTNEASTPSGAVVDSNGTGGSLTLINDEDFASDNGIQLNGAGEYIIVDLGSSIPAGVDIVFTLWKSNDNNKTLRFAQLPNATPNLGGGVNPATVDDTDIAGGGSVTSYTYTLSAETRYVQVEMTSRNGGRIEIIEATIQSYTACIDTDADETPDRLDLDSDNDGIPDIIEAGGVDSNNDGRVDSNTDTDGDGWANTFDSNNGGTALTDPDTDSDGLKNRIDIDSDGDGIVDLIESQTTTGTPVKPVGSDLDEDGIDNAFDVDCAPCGSVTGVPTSLANIDLADNPDYIDLDSDNDGLNDVIEAWDTNGSYLPNTTPSGTDTDNDGLDNNFDDVTGPNATTNIYNNQTANSFPNITTVGKTTQRDWRESNQESGSPGGVNTNFLLWVKATNGGTSWRDVSNNYYSVTSSGTPNSGSLINFNPSNSLGGTDYYNTTLSVNAGTYADLAVIVVYQPAANDAGSVWGEDNGSFDRYILDGPGANENEAVSNGTGTEDDITGLYSSAITTLSTIVFDEDQANGSGVFINGGREINFTADHAVETSNNFQIGAKGDGTRGFNGLISELIVYNQLLSPIATRQKIESYLAIKYGITLSSDTDGDATAFEAGEGDYLASNGTPFWDASEATSFQNNVAGIARDDASSLNQLQSNSVNSNAIVAMGLDGDTDGLESSNSLNGSSFSNDLSALVWGHDGASLYDRENTEFDALQVKSRLNREWRVQETGTVGTVTVRFKVSGLIGPDENIGTNDESEIVLLIDADGDFSTGASVVSQSFVVDSDGFVNFQTDFTDGAYFTLASGEEYALPITLLSFEAFTEEDQIVLMWTTVSEVENSLFRLERSANGVDFEALGYLDGSGTTERIKDYVLWDNNPINGNNYYRLIDIDQNGIENASEVILATYYKESDMEIKPYPNPIKKGQTLYLSLDQKAELGVIRIHQMNGKEVQIKTERVGDRLAIRPSRIGQGVHLLTMVVNGELHKFKIVVTG</sequence>
<dbReference type="SUPFAM" id="SSF103647">
    <property type="entry name" value="TSP type-3 repeat"/>
    <property type="match status" value="5"/>
</dbReference>
<feature type="region of interest" description="Disordered" evidence="1">
    <location>
        <begin position="752"/>
        <end position="803"/>
    </location>
</feature>
<dbReference type="PANTHER" id="PTHR10199">
    <property type="entry name" value="THROMBOSPONDIN"/>
    <property type="match status" value="1"/>
</dbReference>
<organism evidence="3 4">
    <name type="scientific">Roseivirga echinicomitans</name>
    <dbReference type="NCBI Taxonomy" id="296218"/>
    <lineage>
        <taxon>Bacteria</taxon>
        <taxon>Pseudomonadati</taxon>
        <taxon>Bacteroidota</taxon>
        <taxon>Cytophagia</taxon>
        <taxon>Cytophagales</taxon>
        <taxon>Roseivirgaceae</taxon>
        <taxon>Roseivirga</taxon>
    </lineage>
</organism>
<dbReference type="GO" id="GO:0005975">
    <property type="term" value="P:carbohydrate metabolic process"/>
    <property type="evidence" value="ECO:0007669"/>
    <property type="project" value="UniProtKB-ARBA"/>
</dbReference>
<dbReference type="Pfam" id="PF26628">
    <property type="entry name" value="DUF8202"/>
    <property type="match status" value="1"/>
</dbReference>
<name>A0A150XYB7_9BACT</name>
<feature type="region of interest" description="Disordered" evidence="1">
    <location>
        <begin position="688"/>
        <end position="709"/>
    </location>
</feature>
<keyword evidence="4" id="KW-1185">Reference proteome</keyword>
<feature type="region of interest" description="Disordered" evidence="1">
    <location>
        <begin position="349"/>
        <end position="369"/>
    </location>
</feature>
<feature type="compositionally biased region" description="Low complexity" evidence="1">
    <location>
        <begin position="841"/>
        <end position="860"/>
    </location>
</feature>
<dbReference type="GO" id="GO:0005509">
    <property type="term" value="F:calcium ion binding"/>
    <property type="evidence" value="ECO:0007669"/>
    <property type="project" value="InterPro"/>
</dbReference>
<evidence type="ECO:0000313" key="4">
    <source>
        <dbReference type="Proteomes" id="UP000075615"/>
    </source>
</evidence>
<feature type="region of interest" description="Disordered" evidence="1">
    <location>
        <begin position="383"/>
        <end position="405"/>
    </location>
</feature>
<dbReference type="EMBL" id="LRDB01000001">
    <property type="protein sequence ID" value="KYG83595.1"/>
    <property type="molecule type" value="Genomic_DNA"/>
</dbReference>
<comment type="caution">
    <text evidence="3">The sequence shown here is derived from an EMBL/GenBank/DDBJ whole genome shotgun (WGS) entry which is preliminary data.</text>
</comment>
<dbReference type="GO" id="GO:0004553">
    <property type="term" value="F:hydrolase activity, hydrolyzing O-glycosyl compounds"/>
    <property type="evidence" value="ECO:0007669"/>
    <property type="project" value="UniProtKB-ARBA"/>
</dbReference>
<dbReference type="InterPro" id="IPR058515">
    <property type="entry name" value="DUF8202"/>
</dbReference>
<dbReference type="Gene3D" id="2.60.120.200">
    <property type="match status" value="1"/>
</dbReference>
<gene>
    <name evidence="3" type="ORF">AWN68_01975</name>
</gene>
<feature type="compositionally biased region" description="Acidic residues" evidence="1">
    <location>
        <begin position="757"/>
        <end position="774"/>
    </location>
</feature>
<dbReference type="SUPFAM" id="SSF49899">
    <property type="entry name" value="Concanavalin A-like lectins/glucanases"/>
    <property type="match status" value="1"/>
</dbReference>
<feature type="region of interest" description="Disordered" evidence="1">
    <location>
        <begin position="876"/>
        <end position="900"/>
    </location>
</feature>
<protein>
    <recommendedName>
        <fullName evidence="2">DUF8202 domain-containing protein</fullName>
    </recommendedName>
</protein>
<dbReference type="InterPro" id="IPR028974">
    <property type="entry name" value="TSP_type-3_rpt"/>
</dbReference>
<dbReference type="STRING" id="296218.AWN68_01975"/>
<feature type="compositionally biased region" description="Polar residues" evidence="1">
    <location>
        <begin position="782"/>
        <end position="791"/>
    </location>
</feature>
<evidence type="ECO:0000259" key="2">
    <source>
        <dbReference type="Pfam" id="PF26628"/>
    </source>
</evidence>
<feature type="domain" description="DUF8202" evidence="2">
    <location>
        <begin position="1546"/>
        <end position="1757"/>
    </location>
</feature>
<evidence type="ECO:0000256" key="1">
    <source>
        <dbReference type="SAM" id="MobiDB-lite"/>
    </source>
</evidence>
<dbReference type="Pfam" id="PF13385">
    <property type="entry name" value="Laminin_G_3"/>
    <property type="match status" value="1"/>
</dbReference>
<feature type="region of interest" description="Disordered" evidence="1">
    <location>
        <begin position="1140"/>
        <end position="1191"/>
    </location>
</feature>